<dbReference type="Proteomes" id="UP001065298">
    <property type="component" value="Chromosome 9"/>
</dbReference>
<organism evidence="1 2">
    <name type="scientific">Fusarium keratoplasticum</name>
    <dbReference type="NCBI Taxonomy" id="1328300"/>
    <lineage>
        <taxon>Eukaryota</taxon>
        <taxon>Fungi</taxon>
        <taxon>Dikarya</taxon>
        <taxon>Ascomycota</taxon>
        <taxon>Pezizomycotina</taxon>
        <taxon>Sordariomycetes</taxon>
        <taxon>Hypocreomycetidae</taxon>
        <taxon>Hypocreales</taxon>
        <taxon>Nectriaceae</taxon>
        <taxon>Fusarium</taxon>
        <taxon>Fusarium solani species complex</taxon>
    </lineage>
</organism>
<proteinExistence type="predicted"/>
<sequence length="246" mass="27158">MRPSGGATAISITPTFKAQFFDEVFNRWTSAYDFIPLPALADKKKEQLSVPVGKLNGHLPITPMKRKKGHAEQLNPARARGATAFLNVHLDAGTYDVSFLWRDGNFSTINRKYVDLDEGLTMKMAIRRAILNYDQCEAARIEQFNKALIIALARLRILAFSKTGTQAVPLVDDAHRANGWIKVVELASDLLLQISADLGEIGRDCVRLRVGQLPVNCGRESSRMATIPACLGDVYGSIYLNGVRKA</sequence>
<evidence type="ECO:0000313" key="1">
    <source>
        <dbReference type="EMBL" id="KAI8657532.1"/>
    </source>
</evidence>
<dbReference type="EMBL" id="CM046511">
    <property type="protein sequence ID" value="KAI8657532.1"/>
    <property type="molecule type" value="Genomic_DNA"/>
</dbReference>
<reference evidence="1" key="1">
    <citation type="submission" date="2022-06" db="EMBL/GenBank/DDBJ databases">
        <title>Fusarium solani species complex genomes reveal bases of compartmentalisation and animal pathogenesis.</title>
        <authorList>
            <person name="Tsai I.J."/>
        </authorList>
    </citation>
    <scope>NUCLEOTIDE SEQUENCE</scope>
    <source>
        <strain evidence="1">Fu6.1</strain>
    </source>
</reference>
<protein>
    <submittedName>
        <fullName evidence="1">Uncharacterized protein</fullName>
    </submittedName>
</protein>
<gene>
    <name evidence="1" type="ORF">NCS57_01131400</name>
</gene>
<keyword evidence="2" id="KW-1185">Reference proteome</keyword>
<name>A0ACC0QJQ1_9HYPO</name>
<accession>A0ACC0QJQ1</accession>
<evidence type="ECO:0000313" key="2">
    <source>
        <dbReference type="Proteomes" id="UP001065298"/>
    </source>
</evidence>
<comment type="caution">
    <text evidence="1">The sequence shown here is derived from an EMBL/GenBank/DDBJ whole genome shotgun (WGS) entry which is preliminary data.</text>
</comment>